<name>A0A395JEE8_9GAMM</name>
<accession>A0A395JEE8</accession>
<sequence length="158" mass="17720">MFKLLWPLFFLPALALAESVPKSNIELNGAIQESVLGSFCWHINQGGHFCLDNGLTSPKEPLTAPQNFSLELKLPDQDKLRKVQYSFVPVDYEMIVDDGTALNGYGWNTGMKALQELDLNEKLTISSNLKPGLYVLGVLAWWKNHNDAYHGFLIKISP</sequence>
<evidence type="ECO:0000313" key="3">
    <source>
        <dbReference type="Proteomes" id="UP000253083"/>
    </source>
</evidence>
<keyword evidence="1" id="KW-0732">Signal</keyword>
<dbReference type="AlphaFoldDB" id="A0A395JEE8"/>
<dbReference type="InParanoid" id="A0A395JEE8"/>
<comment type="caution">
    <text evidence="2">The sequence shown here is derived from an EMBL/GenBank/DDBJ whole genome shotgun (WGS) entry which is preliminary data.</text>
</comment>
<feature type="chain" id="PRO_5017176839" evidence="1">
    <location>
        <begin position="18"/>
        <end position="158"/>
    </location>
</feature>
<dbReference type="Proteomes" id="UP000253083">
    <property type="component" value="Unassembled WGS sequence"/>
</dbReference>
<reference evidence="2 3" key="1">
    <citation type="submission" date="2018-06" db="EMBL/GenBank/DDBJ databases">
        <title>Genomic Encyclopedia of Type Strains, Phase IV (KMG-IV): sequencing the most valuable type-strain genomes for metagenomic binning, comparative biology and taxonomic classification.</title>
        <authorList>
            <person name="Goeker M."/>
        </authorList>
    </citation>
    <scope>NUCLEOTIDE SEQUENCE [LARGE SCALE GENOMIC DNA]</scope>
    <source>
        <strain evidence="2 3">DSM 24032</strain>
    </source>
</reference>
<dbReference type="RefSeq" id="WP_113956070.1">
    <property type="nucleotide sequence ID" value="NZ_QNRT01000021.1"/>
</dbReference>
<keyword evidence="3" id="KW-1185">Reference proteome</keyword>
<protein>
    <submittedName>
        <fullName evidence="2">Uncharacterized protein</fullName>
    </submittedName>
</protein>
<feature type="signal peptide" evidence="1">
    <location>
        <begin position="1"/>
        <end position="17"/>
    </location>
</feature>
<organism evidence="2 3">
    <name type="scientific">Arenicella xantha</name>
    <dbReference type="NCBI Taxonomy" id="644221"/>
    <lineage>
        <taxon>Bacteria</taxon>
        <taxon>Pseudomonadati</taxon>
        <taxon>Pseudomonadota</taxon>
        <taxon>Gammaproteobacteria</taxon>
        <taxon>Arenicellales</taxon>
        <taxon>Arenicellaceae</taxon>
        <taxon>Arenicella</taxon>
    </lineage>
</organism>
<proteinExistence type="predicted"/>
<evidence type="ECO:0000313" key="2">
    <source>
        <dbReference type="EMBL" id="RBP44837.1"/>
    </source>
</evidence>
<dbReference type="EMBL" id="QNRT01000021">
    <property type="protein sequence ID" value="RBP44837.1"/>
    <property type="molecule type" value="Genomic_DNA"/>
</dbReference>
<gene>
    <name evidence="2" type="ORF">DFR28_1212</name>
</gene>
<evidence type="ECO:0000256" key="1">
    <source>
        <dbReference type="SAM" id="SignalP"/>
    </source>
</evidence>